<name>A0ABT3P7N4_9ALTE</name>
<accession>A0ABT3P7N4</accession>
<feature type="coiled-coil region" evidence="1">
    <location>
        <begin position="70"/>
        <end position="133"/>
    </location>
</feature>
<keyword evidence="3" id="KW-1185">Reference proteome</keyword>
<evidence type="ECO:0008006" key="4">
    <source>
        <dbReference type="Google" id="ProtNLM"/>
    </source>
</evidence>
<dbReference type="Proteomes" id="UP001142810">
    <property type="component" value="Unassembled WGS sequence"/>
</dbReference>
<dbReference type="EMBL" id="JAPFRD010000010">
    <property type="protein sequence ID" value="MCW8108774.1"/>
    <property type="molecule type" value="Genomic_DNA"/>
</dbReference>
<keyword evidence="1" id="KW-0175">Coiled coil</keyword>
<protein>
    <recommendedName>
        <fullName evidence="4">OmpH family outer membrane protein</fullName>
    </recommendedName>
</protein>
<evidence type="ECO:0000256" key="1">
    <source>
        <dbReference type="SAM" id="Coils"/>
    </source>
</evidence>
<proteinExistence type="predicted"/>
<evidence type="ECO:0000313" key="2">
    <source>
        <dbReference type="EMBL" id="MCW8108774.1"/>
    </source>
</evidence>
<organism evidence="2 3">
    <name type="scientific">Alteromonas aquimaris</name>
    <dbReference type="NCBI Taxonomy" id="2998417"/>
    <lineage>
        <taxon>Bacteria</taxon>
        <taxon>Pseudomonadati</taxon>
        <taxon>Pseudomonadota</taxon>
        <taxon>Gammaproteobacteria</taxon>
        <taxon>Alteromonadales</taxon>
        <taxon>Alteromonadaceae</taxon>
        <taxon>Alteromonas/Salinimonas group</taxon>
        <taxon>Alteromonas</taxon>
    </lineage>
</organism>
<sequence>MIKLTKVAIIASGMVAFTTHLSLANPSEYRLIAFDNCEVVTEHELNASQIEAYRALKSSENRMESISQPIHLIQDDIDSYSEQIGELTERAVKEEGDMLFINKALLNEQKALTEKLETLIKAHEADFSALEKEGRRIEVRAREFEKQVHPLLENISYDFIRIIGPENKDDPYSCNSKNIAMFNL</sequence>
<dbReference type="RefSeq" id="WP_265617514.1">
    <property type="nucleotide sequence ID" value="NZ_JAPFRD010000010.1"/>
</dbReference>
<gene>
    <name evidence="2" type="ORF">OPS25_09735</name>
</gene>
<reference evidence="2" key="1">
    <citation type="submission" date="2022-11" db="EMBL/GenBank/DDBJ databases">
        <title>Alteromonas sp. nov., isolated from sea water of the Qingdao.</title>
        <authorList>
            <person name="Wang Q."/>
        </authorList>
    </citation>
    <scope>NUCLEOTIDE SEQUENCE</scope>
    <source>
        <strain evidence="2">ASW11-7</strain>
    </source>
</reference>
<comment type="caution">
    <text evidence="2">The sequence shown here is derived from an EMBL/GenBank/DDBJ whole genome shotgun (WGS) entry which is preliminary data.</text>
</comment>
<evidence type="ECO:0000313" key="3">
    <source>
        <dbReference type="Proteomes" id="UP001142810"/>
    </source>
</evidence>